<comment type="caution">
    <text evidence="3">The sequence shown here is derived from an EMBL/GenBank/DDBJ whole genome shotgun (WGS) entry which is preliminary data.</text>
</comment>
<dbReference type="Pfam" id="PF24681">
    <property type="entry name" value="Kelch_KLHDC2_KLHL20_DRC7"/>
    <property type="match status" value="1"/>
</dbReference>
<dbReference type="PANTHER" id="PTHR46093:SF18">
    <property type="entry name" value="FIBRONECTIN TYPE-III DOMAIN-CONTAINING PROTEIN"/>
    <property type="match status" value="1"/>
</dbReference>
<dbReference type="Proteomes" id="UP001215598">
    <property type="component" value="Unassembled WGS sequence"/>
</dbReference>
<organism evidence="3 4">
    <name type="scientific">Mycena metata</name>
    <dbReference type="NCBI Taxonomy" id="1033252"/>
    <lineage>
        <taxon>Eukaryota</taxon>
        <taxon>Fungi</taxon>
        <taxon>Dikarya</taxon>
        <taxon>Basidiomycota</taxon>
        <taxon>Agaricomycotina</taxon>
        <taxon>Agaricomycetes</taxon>
        <taxon>Agaricomycetidae</taxon>
        <taxon>Agaricales</taxon>
        <taxon>Marasmiineae</taxon>
        <taxon>Mycenaceae</taxon>
        <taxon>Mycena</taxon>
    </lineage>
</organism>
<dbReference type="Gene3D" id="2.120.10.80">
    <property type="entry name" value="Kelch-type beta propeller"/>
    <property type="match status" value="1"/>
</dbReference>
<evidence type="ECO:0000256" key="2">
    <source>
        <dbReference type="ARBA" id="ARBA00022737"/>
    </source>
</evidence>
<sequence length="467" mass="53289">MDLKTYPLGKLSEGGLRRFQSSMLREESADPLFKAKKYKDACMNYIKAAALMLRRDLPTNGPFRLPEYARLSANYELTEMLACLNGAAESLLHLRQYKQALWLAAEIEVVIRNVQMESTRWTPYFEWFDFDLPLTEYVYERLRARVTQQRIFRTLGNTGAANERRWHSTTITPREVQTPEMRKIHPHIPNDPIYQLRHPDPKLVASSLTVTDPTLQVLGSWNKVNLQKGAGHLYVLGGEKHQTGPWYRDFWRMDLTALEQWQPLPAYPVPSSVIKELVGYSMVVDGDCAYLFTGRRELDSSVRTSLAADLESWPYPTNDIVDYAMQSVGGKIYVFGGSHKDSVIGCTLLMELDVAARRWTRLSGTAQPKTASYDGPGPRRLACSWVGKDCNTLFVMYGDADRQGARVVGQQHGAYNAYAHDDLWAWDITRRIWDRRRLVGNTPAPRSEMACTYFREELPSTSTVPTT</sequence>
<name>A0AAD7MXY3_9AGAR</name>
<evidence type="ECO:0000256" key="1">
    <source>
        <dbReference type="ARBA" id="ARBA00022441"/>
    </source>
</evidence>
<proteinExistence type="predicted"/>
<keyword evidence="2" id="KW-0677">Repeat</keyword>
<reference evidence="3" key="1">
    <citation type="submission" date="2023-03" db="EMBL/GenBank/DDBJ databases">
        <title>Massive genome expansion in bonnet fungi (Mycena s.s.) driven by repeated elements and novel gene families across ecological guilds.</title>
        <authorList>
            <consortium name="Lawrence Berkeley National Laboratory"/>
            <person name="Harder C.B."/>
            <person name="Miyauchi S."/>
            <person name="Viragh M."/>
            <person name="Kuo A."/>
            <person name="Thoen E."/>
            <person name="Andreopoulos B."/>
            <person name="Lu D."/>
            <person name="Skrede I."/>
            <person name="Drula E."/>
            <person name="Henrissat B."/>
            <person name="Morin E."/>
            <person name="Kohler A."/>
            <person name="Barry K."/>
            <person name="LaButti K."/>
            <person name="Morin E."/>
            <person name="Salamov A."/>
            <person name="Lipzen A."/>
            <person name="Mereny Z."/>
            <person name="Hegedus B."/>
            <person name="Baldrian P."/>
            <person name="Stursova M."/>
            <person name="Weitz H."/>
            <person name="Taylor A."/>
            <person name="Grigoriev I.V."/>
            <person name="Nagy L.G."/>
            <person name="Martin F."/>
            <person name="Kauserud H."/>
        </authorList>
    </citation>
    <scope>NUCLEOTIDE SEQUENCE</scope>
    <source>
        <strain evidence="3">CBHHK182m</strain>
    </source>
</reference>
<dbReference type="EMBL" id="JARKIB010000118">
    <property type="protein sequence ID" value="KAJ7737096.1"/>
    <property type="molecule type" value="Genomic_DNA"/>
</dbReference>
<evidence type="ECO:0000313" key="4">
    <source>
        <dbReference type="Proteomes" id="UP001215598"/>
    </source>
</evidence>
<dbReference type="SUPFAM" id="SSF117281">
    <property type="entry name" value="Kelch motif"/>
    <property type="match status" value="1"/>
</dbReference>
<dbReference type="AlphaFoldDB" id="A0AAD7MXY3"/>
<evidence type="ECO:0008006" key="5">
    <source>
        <dbReference type="Google" id="ProtNLM"/>
    </source>
</evidence>
<accession>A0AAD7MXY3</accession>
<dbReference type="PANTHER" id="PTHR46093">
    <property type="entry name" value="ACYL-COA-BINDING DOMAIN-CONTAINING PROTEIN 5"/>
    <property type="match status" value="1"/>
</dbReference>
<evidence type="ECO:0000313" key="3">
    <source>
        <dbReference type="EMBL" id="KAJ7737096.1"/>
    </source>
</evidence>
<gene>
    <name evidence="3" type="ORF">B0H16DRAFT_1466367</name>
</gene>
<keyword evidence="4" id="KW-1185">Reference proteome</keyword>
<dbReference type="InterPro" id="IPR015915">
    <property type="entry name" value="Kelch-typ_b-propeller"/>
</dbReference>
<keyword evidence="1" id="KW-0880">Kelch repeat</keyword>
<protein>
    <recommendedName>
        <fullName evidence="5">Kelch repeat protein</fullName>
    </recommendedName>
</protein>